<feature type="compositionally biased region" description="Low complexity" evidence="1">
    <location>
        <begin position="604"/>
        <end position="616"/>
    </location>
</feature>
<feature type="region of interest" description="Disordered" evidence="1">
    <location>
        <begin position="690"/>
        <end position="732"/>
    </location>
</feature>
<feature type="region of interest" description="Disordered" evidence="1">
    <location>
        <begin position="122"/>
        <end position="150"/>
    </location>
</feature>
<feature type="compositionally biased region" description="Low complexity" evidence="1">
    <location>
        <begin position="715"/>
        <end position="729"/>
    </location>
</feature>
<proteinExistence type="predicted"/>
<sequence>MDEKLKRLGLNEGTSVLSGYTAEQSQQYLQSIRDIKKERDKTQKEKAYRAYMLNEGEEKGDKYLSDVKQAKNRQAIIDNASHVLRGETEKAAAISRNRELRASEEQEREKQLKKEAALRESMLKREQEANAASRSAMTDSTSVSNRTDDATTEEFCRNLARGVINLSMLVSDNRHLPSTDTFGNRVRSEHENLEVTQWRTWVRECLYGATQPQEKQRSIDETPVQEEAPPAESSSPLENEAEELLRYVAELQEGYSEQAVGKTTSKGLSMMNELVEILRKEKLDTLRREHEAELGEEVVPRWTQRLPPAGCFVHGGELSGTHLLRDTIENVHETNTRQNSTPPTAGATNTSRAGVCVRSGEAQHLFVTPRTLLNAGVPQTTAKGGASTAGSKAKKGLRSSLNFTEEDEKKDWEQLFEMVCKELIHAYWNNLSVISENDVPPPPSNTADGAAGKHARGLQESVLASDLITVHLVGFPETKEFYQSLLARLSTLLETTQVDILAAIDRKRNDDRLDSSPPNKPKQSVAKATVGKGKKSVQANVAPQESPAARVQPKVLPPVCLLGFFLHHDLPTGLQRLQECSPNPGNASFPYFHDVFFPDTKVQPPTASSPFSPSATQDARNSIASSKPNNNSTMPAELVEWSRQALRSVLLQQNKKAEQWCHTWGSSLSLAAMANYQQNSALAAGGHYAGGAGKGDKVKRTGDRARTAERERRASVATSIVSSSDPSSVPQEAKPYQFPRVLFFVRKVDVSDAALQQFNKDNSFQSSEEAESAVCLYPFPSLDSSASETELERWRLVYCLTAHLVEVSDPSKMRFLSKDTLIPDQLPTGFRLNDYLFPKEVLDCMSHTAQLHNDILVKNKSLKSSPFVDDSVSVPSDFHSCCVLVEQEAFRVAYHFPLKCADMINSVRFPSEGDNRGKPKSQLFKEIDAVHHQNLQSLSSLQSQYQQKLKNSGCFVLCCAVKYSVISLARVINGVCALLVNSMAPTATAAVSGEQAPGEAFMAAAPPVTFDVVASTVAALLEQDRPVHWDGLQPYIGQVSAAATSVMEKFVLDVAEQYALSEDSKQFWVEQTQKMVQHLVADTFLWDEAATLSKFAELVTRERDGSAPGAEYPAVIAPWLARCAALLRCMGRLTEKTRLATESWLSHQYNQASSLLPQAEGTVLAGVQDLFSSPARRMEKSGRTRCTCCSGRPTSPHCPSTARTPSPWSSCGTVTCYSRCSSCGSSPPTTPSGVRR</sequence>
<reference evidence="2 3" key="1">
    <citation type="submission" date="2020-08" db="EMBL/GenBank/DDBJ databases">
        <authorList>
            <person name="Newling K."/>
            <person name="Davey J."/>
            <person name="Forrester S."/>
        </authorList>
    </citation>
    <scope>NUCLEOTIDE SEQUENCE [LARGE SCALE GENOMIC DNA]</scope>
    <source>
        <strain evidence="3">Crithidia deanei Carvalho (ATCC PRA-265)</strain>
    </source>
</reference>
<dbReference type="Proteomes" id="UP000515908">
    <property type="component" value="Chromosome 23"/>
</dbReference>
<dbReference type="AlphaFoldDB" id="A0A7G2CRS4"/>
<gene>
    <name evidence="2" type="ORF">ADEAN_000939200</name>
</gene>
<feature type="region of interest" description="Disordered" evidence="1">
    <location>
        <begin position="95"/>
        <end position="114"/>
    </location>
</feature>
<dbReference type="VEuPathDB" id="TriTrypDB:ADEAN_000939200"/>
<evidence type="ECO:0000313" key="2">
    <source>
        <dbReference type="EMBL" id="CAD2221857.1"/>
    </source>
</evidence>
<evidence type="ECO:0000256" key="1">
    <source>
        <dbReference type="SAM" id="MobiDB-lite"/>
    </source>
</evidence>
<feature type="region of interest" description="Disordered" evidence="1">
    <location>
        <begin position="509"/>
        <end position="545"/>
    </location>
</feature>
<keyword evidence="3" id="KW-1185">Reference proteome</keyword>
<feature type="region of interest" description="Disordered" evidence="1">
    <location>
        <begin position="603"/>
        <end position="634"/>
    </location>
</feature>
<protein>
    <submittedName>
        <fullName evidence="2">Uncharacterized protein</fullName>
    </submittedName>
</protein>
<dbReference type="EMBL" id="LR877167">
    <property type="protein sequence ID" value="CAD2221857.1"/>
    <property type="molecule type" value="Genomic_DNA"/>
</dbReference>
<feature type="compositionally biased region" description="Polar residues" evidence="1">
    <location>
        <begin position="617"/>
        <end position="634"/>
    </location>
</feature>
<accession>A0A7G2CRS4</accession>
<feature type="region of interest" description="Disordered" evidence="1">
    <location>
        <begin position="212"/>
        <end position="239"/>
    </location>
</feature>
<evidence type="ECO:0000313" key="3">
    <source>
        <dbReference type="Proteomes" id="UP000515908"/>
    </source>
</evidence>
<organism evidence="2 3">
    <name type="scientific">Angomonas deanei</name>
    <dbReference type="NCBI Taxonomy" id="59799"/>
    <lineage>
        <taxon>Eukaryota</taxon>
        <taxon>Discoba</taxon>
        <taxon>Euglenozoa</taxon>
        <taxon>Kinetoplastea</taxon>
        <taxon>Metakinetoplastina</taxon>
        <taxon>Trypanosomatida</taxon>
        <taxon>Trypanosomatidae</taxon>
        <taxon>Strigomonadinae</taxon>
        <taxon>Angomonas</taxon>
    </lineage>
</organism>
<feature type="compositionally biased region" description="Basic and acidic residues" evidence="1">
    <location>
        <begin position="694"/>
        <end position="714"/>
    </location>
</feature>
<name>A0A7G2CRS4_9TRYP</name>
<feature type="compositionally biased region" description="Polar residues" evidence="1">
    <location>
        <begin position="130"/>
        <end position="145"/>
    </location>
</feature>